<name>A0A075MXK4_9ARCH</name>
<sequence>MPFVTDDLRKAMASYVQFQRNAASPHHARYSFPFFAGTYFGYRKVDVLRVTAIAKAVNEKPSYLDVGCGYGDFLKRIREFLPGAQGLEKDAGIFYGLGIAKPDYIRIADAHWIDRKYDVIFVGWMEPGQDFRDPVAKSTDVIVTTLDQGISLAAEFDGHGFERVAWWRTPSWEDVNVEIMNCHYTRMPEEKRAQLAGMRGAHNLWYVYAKPNTAAKVKNALETQIAAETSVKERYDFESVLDECGFGYMQKLENPAVQDPLWHVRFE</sequence>
<dbReference type="OrthoDB" id="6027at2157"/>
<evidence type="ECO:0008006" key="3">
    <source>
        <dbReference type="Google" id="ProtNLM"/>
    </source>
</evidence>
<dbReference type="HOGENOM" id="CLU_1052177_0_0_2"/>
<reference evidence="1 2" key="1">
    <citation type="journal article" date="2014" name="PLoS ONE">
        <title>Genome Sequence of Candidatus Nitrososphaera evergladensis from Group I.1b Enriched from Everglades Soil Reveals Novel Genomic Features of the Ammonia-Oxidizing Archaea.</title>
        <authorList>
            <person name="Zhalnina K.V."/>
            <person name="Dias R."/>
            <person name="Leonard M.T."/>
            <person name="Dorr de Quadros P."/>
            <person name="Camargo F.A."/>
            <person name="Drew J.C."/>
            <person name="Farmerie W.G."/>
            <person name="Daroub S.H."/>
            <person name="Triplett E.W."/>
        </authorList>
    </citation>
    <scope>NUCLEOTIDE SEQUENCE [LARGE SCALE GENOMIC DNA]</scope>
    <source>
        <strain evidence="1 2">SR1</strain>
    </source>
</reference>
<dbReference type="KEGG" id="nev:NTE_03313"/>
<keyword evidence="2" id="KW-1185">Reference proteome</keyword>
<dbReference type="Proteomes" id="UP000028194">
    <property type="component" value="Chromosome"/>
</dbReference>
<dbReference type="AlphaFoldDB" id="A0A075MXK4"/>
<protein>
    <recommendedName>
        <fullName evidence="3">Class I SAM-dependent methyltransferase</fullName>
    </recommendedName>
</protein>
<dbReference type="RefSeq" id="WP_148701762.1">
    <property type="nucleotide sequence ID" value="NZ_CP007174.1"/>
</dbReference>
<dbReference type="GeneID" id="41598964"/>
<evidence type="ECO:0000313" key="1">
    <source>
        <dbReference type="EMBL" id="AIF85342.1"/>
    </source>
</evidence>
<organism evidence="1 2">
    <name type="scientific">Candidatus Nitrososphaera evergladensis SR1</name>
    <dbReference type="NCBI Taxonomy" id="1459636"/>
    <lineage>
        <taxon>Archaea</taxon>
        <taxon>Nitrososphaerota</taxon>
        <taxon>Nitrososphaeria</taxon>
        <taxon>Nitrososphaerales</taxon>
        <taxon>Nitrososphaeraceae</taxon>
        <taxon>Nitrososphaera</taxon>
    </lineage>
</organism>
<proteinExistence type="predicted"/>
<dbReference type="InterPro" id="IPR029063">
    <property type="entry name" value="SAM-dependent_MTases_sf"/>
</dbReference>
<dbReference type="STRING" id="1459636.NTE_03313"/>
<evidence type="ECO:0000313" key="2">
    <source>
        <dbReference type="Proteomes" id="UP000028194"/>
    </source>
</evidence>
<dbReference type="EMBL" id="CP007174">
    <property type="protein sequence ID" value="AIF85342.1"/>
    <property type="molecule type" value="Genomic_DNA"/>
</dbReference>
<dbReference type="SUPFAM" id="SSF53335">
    <property type="entry name" value="S-adenosyl-L-methionine-dependent methyltransferases"/>
    <property type="match status" value="1"/>
</dbReference>
<gene>
    <name evidence="1" type="ORF">NTE_03313</name>
</gene>
<accession>A0A075MXK4</accession>